<dbReference type="GeneID" id="24803129"/>
<feature type="transmembrane region" description="Helical" evidence="5">
    <location>
        <begin position="193"/>
        <end position="213"/>
    </location>
</feature>
<evidence type="ECO:0000313" key="7">
    <source>
        <dbReference type="EMBL" id="AKG92107.1"/>
    </source>
</evidence>
<dbReference type="HOGENOM" id="CLU_111437_0_0_2"/>
<dbReference type="STRING" id="113653.GAH_00547"/>
<reference evidence="7 8" key="1">
    <citation type="submission" date="2015-04" db="EMBL/GenBank/DDBJ databases">
        <title>The complete genome sequence of the hyperthermophilic, obligate iron-reducing archaeon Geoglobus ahangari strain 234T.</title>
        <authorList>
            <person name="Manzella M.P."/>
            <person name="Holmes D.E."/>
            <person name="Rocheleau J.M."/>
            <person name="Chung A."/>
            <person name="Reguera G."/>
            <person name="Kashefi K."/>
        </authorList>
    </citation>
    <scope>NUCLEOTIDE SEQUENCE [LARGE SCALE GENOMIC DNA]</scope>
    <source>
        <strain evidence="7 8">234</strain>
    </source>
</reference>
<evidence type="ECO:0000313" key="8">
    <source>
        <dbReference type="Proteomes" id="UP000034723"/>
    </source>
</evidence>
<evidence type="ECO:0000256" key="3">
    <source>
        <dbReference type="ARBA" id="ARBA00022989"/>
    </source>
</evidence>
<dbReference type="KEGG" id="gah:GAH_00547"/>
<keyword evidence="4 5" id="KW-0472">Membrane</keyword>
<feature type="domain" description="Yip1" evidence="6">
    <location>
        <begin position="2"/>
        <end position="209"/>
    </location>
</feature>
<keyword evidence="8" id="KW-1185">Reference proteome</keyword>
<sequence>MKLVANPNAFFEELKQKDIRIRIPLLTIAIPLAILISAYQYLLVTKLSQAFPEDLAKFFVVGAYVGIIGSFIGIFAVWLILATIMHGLSAFFGGEGSFRRTFEFVGYGFLPSLIGSAITISMSAYYISKAETPKISLAQLQQNPDVVKAVVVSLLPESLVYSNLIINAAVTVWSLAIWSLAVKHARGVGFSKAFICALIPTALFGVYQVWNILKLL</sequence>
<feature type="transmembrane region" description="Helical" evidence="5">
    <location>
        <begin position="104"/>
        <end position="127"/>
    </location>
</feature>
<dbReference type="RefSeq" id="WP_048094577.1">
    <property type="nucleotide sequence ID" value="NZ_CP011267.1"/>
</dbReference>
<dbReference type="InParanoid" id="A0A0F7IIV4"/>
<dbReference type="Proteomes" id="UP000034723">
    <property type="component" value="Chromosome"/>
</dbReference>
<comment type="subcellular location">
    <subcellularLocation>
        <location evidence="1">Membrane</location>
        <topology evidence="1">Multi-pass membrane protein</topology>
    </subcellularLocation>
</comment>
<organism evidence="7 8">
    <name type="scientific">Geoglobus ahangari</name>
    <dbReference type="NCBI Taxonomy" id="113653"/>
    <lineage>
        <taxon>Archaea</taxon>
        <taxon>Methanobacteriati</taxon>
        <taxon>Methanobacteriota</taxon>
        <taxon>Archaeoglobi</taxon>
        <taxon>Archaeoglobales</taxon>
        <taxon>Archaeoglobaceae</taxon>
        <taxon>Geoglobus</taxon>
    </lineage>
</organism>
<keyword evidence="2 5" id="KW-0812">Transmembrane</keyword>
<evidence type="ECO:0000256" key="2">
    <source>
        <dbReference type="ARBA" id="ARBA00022692"/>
    </source>
</evidence>
<protein>
    <submittedName>
        <fullName evidence="7">Yip1 domain</fullName>
    </submittedName>
</protein>
<dbReference type="GO" id="GO:0016020">
    <property type="term" value="C:membrane"/>
    <property type="evidence" value="ECO:0007669"/>
    <property type="project" value="UniProtKB-SubCell"/>
</dbReference>
<name>A0A0F7IIV4_9EURY</name>
<dbReference type="AlphaFoldDB" id="A0A0F7IIV4"/>
<proteinExistence type="predicted"/>
<evidence type="ECO:0000256" key="1">
    <source>
        <dbReference type="ARBA" id="ARBA00004141"/>
    </source>
</evidence>
<feature type="transmembrane region" description="Helical" evidence="5">
    <location>
        <begin position="62"/>
        <end position="92"/>
    </location>
</feature>
<feature type="transmembrane region" description="Helical" evidence="5">
    <location>
        <begin position="21"/>
        <end position="42"/>
    </location>
</feature>
<dbReference type="InterPro" id="IPR006977">
    <property type="entry name" value="Yip1_dom"/>
</dbReference>
<accession>A0A0F7IIV4</accession>
<evidence type="ECO:0000256" key="4">
    <source>
        <dbReference type="ARBA" id="ARBA00023136"/>
    </source>
</evidence>
<evidence type="ECO:0000259" key="6">
    <source>
        <dbReference type="Pfam" id="PF04893"/>
    </source>
</evidence>
<dbReference type="OrthoDB" id="116519at2157"/>
<evidence type="ECO:0000256" key="5">
    <source>
        <dbReference type="SAM" id="Phobius"/>
    </source>
</evidence>
<keyword evidence="3 5" id="KW-1133">Transmembrane helix</keyword>
<dbReference type="Pfam" id="PF04893">
    <property type="entry name" value="Yip1"/>
    <property type="match status" value="1"/>
</dbReference>
<dbReference type="EMBL" id="CP011267">
    <property type="protein sequence ID" value="AKG92107.1"/>
    <property type="molecule type" value="Genomic_DNA"/>
</dbReference>
<gene>
    <name evidence="7" type="ORF">GAH_00547</name>
</gene>
<feature type="transmembrane region" description="Helical" evidence="5">
    <location>
        <begin position="160"/>
        <end position="181"/>
    </location>
</feature>